<evidence type="ECO:0000313" key="1">
    <source>
        <dbReference type="EMBL" id="KOX72102.1"/>
    </source>
</evidence>
<protein>
    <submittedName>
        <fullName evidence="1">Uncharacterized protein</fullName>
    </submittedName>
</protein>
<keyword evidence="2" id="KW-1185">Reference proteome</keyword>
<gene>
    <name evidence="1" type="ORF">WN51_00963</name>
</gene>
<dbReference type="EMBL" id="KQ435824">
    <property type="protein sequence ID" value="KOX72102.1"/>
    <property type="molecule type" value="Genomic_DNA"/>
</dbReference>
<evidence type="ECO:0000313" key="2">
    <source>
        <dbReference type="Proteomes" id="UP000053105"/>
    </source>
</evidence>
<dbReference type="Proteomes" id="UP000053105">
    <property type="component" value="Unassembled WGS sequence"/>
</dbReference>
<dbReference type="AlphaFoldDB" id="A0A0N0U4M4"/>
<accession>A0A0N0U4M4</accession>
<organism evidence="1 2">
    <name type="scientific">Melipona quadrifasciata</name>
    <dbReference type="NCBI Taxonomy" id="166423"/>
    <lineage>
        <taxon>Eukaryota</taxon>
        <taxon>Metazoa</taxon>
        <taxon>Ecdysozoa</taxon>
        <taxon>Arthropoda</taxon>
        <taxon>Hexapoda</taxon>
        <taxon>Insecta</taxon>
        <taxon>Pterygota</taxon>
        <taxon>Neoptera</taxon>
        <taxon>Endopterygota</taxon>
        <taxon>Hymenoptera</taxon>
        <taxon>Apocrita</taxon>
        <taxon>Aculeata</taxon>
        <taxon>Apoidea</taxon>
        <taxon>Anthophila</taxon>
        <taxon>Apidae</taxon>
        <taxon>Melipona</taxon>
    </lineage>
</organism>
<sequence>MNFNCTKKCELPEAAIIIEVKSSFTKVRDNTGSVGLFSQNWAASVDSFDLLDGILSGLLSRLWKSNIPPDE</sequence>
<name>A0A0N0U4M4_9HYME</name>
<reference evidence="1 2" key="1">
    <citation type="submission" date="2015-07" db="EMBL/GenBank/DDBJ databases">
        <title>The genome of Melipona quadrifasciata.</title>
        <authorList>
            <person name="Pan H."/>
            <person name="Kapheim K."/>
        </authorList>
    </citation>
    <scope>NUCLEOTIDE SEQUENCE [LARGE SCALE GENOMIC DNA]</scope>
    <source>
        <strain evidence="1">0111107301</strain>
        <tissue evidence="1">Whole body</tissue>
    </source>
</reference>
<proteinExistence type="predicted"/>